<protein>
    <recommendedName>
        <fullName evidence="7">Zn(2)-C6 fungal-type domain-containing protein</fullName>
    </recommendedName>
</protein>
<dbReference type="Pfam" id="PF00172">
    <property type="entry name" value="Zn_clus"/>
    <property type="match status" value="1"/>
</dbReference>
<comment type="subcellular location">
    <subcellularLocation>
        <location evidence="1">Nucleus</location>
    </subcellularLocation>
</comment>
<evidence type="ECO:0000256" key="4">
    <source>
        <dbReference type="ARBA" id="ARBA00023163"/>
    </source>
</evidence>
<proteinExistence type="predicted"/>
<dbReference type="Proteomes" id="UP000076761">
    <property type="component" value="Unassembled WGS sequence"/>
</dbReference>
<dbReference type="OrthoDB" id="2017365at2759"/>
<keyword evidence="4" id="KW-0804">Transcription</keyword>
<evidence type="ECO:0000313" key="8">
    <source>
        <dbReference type="EMBL" id="KZT21963.1"/>
    </source>
</evidence>
<feature type="region of interest" description="Disordered" evidence="6">
    <location>
        <begin position="115"/>
        <end position="144"/>
    </location>
</feature>
<dbReference type="PANTHER" id="PTHR47338">
    <property type="entry name" value="ZN(II)2CYS6 TRANSCRIPTION FACTOR (EUROFUNG)-RELATED"/>
    <property type="match status" value="1"/>
</dbReference>
<evidence type="ECO:0000256" key="5">
    <source>
        <dbReference type="ARBA" id="ARBA00023242"/>
    </source>
</evidence>
<evidence type="ECO:0000256" key="3">
    <source>
        <dbReference type="ARBA" id="ARBA00023015"/>
    </source>
</evidence>
<dbReference type="SMART" id="SM00066">
    <property type="entry name" value="GAL4"/>
    <property type="match status" value="2"/>
</dbReference>
<dbReference type="EMBL" id="KV425601">
    <property type="protein sequence ID" value="KZT21963.1"/>
    <property type="molecule type" value="Genomic_DNA"/>
</dbReference>
<dbReference type="InterPro" id="IPR050815">
    <property type="entry name" value="TF_fung"/>
</dbReference>
<keyword evidence="5" id="KW-0539">Nucleus</keyword>
<dbReference type="InterPro" id="IPR001138">
    <property type="entry name" value="Zn2Cys6_DnaBD"/>
</dbReference>
<evidence type="ECO:0000256" key="6">
    <source>
        <dbReference type="SAM" id="MobiDB-lite"/>
    </source>
</evidence>
<dbReference type="CDD" id="cd00067">
    <property type="entry name" value="GAL4"/>
    <property type="match status" value="2"/>
</dbReference>
<dbReference type="SUPFAM" id="SSF57701">
    <property type="entry name" value="Zn2/Cys6 DNA-binding domain"/>
    <property type="match status" value="1"/>
</dbReference>
<feature type="compositionally biased region" description="Polar residues" evidence="6">
    <location>
        <begin position="135"/>
        <end position="144"/>
    </location>
</feature>
<dbReference type="GO" id="GO:0000981">
    <property type="term" value="F:DNA-binding transcription factor activity, RNA polymerase II-specific"/>
    <property type="evidence" value="ECO:0007669"/>
    <property type="project" value="InterPro"/>
</dbReference>
<dbReference type="InParanoid" id="A0A165Q5S5"/>
<dbReference type="InterPro" id="IPR036864">
    <property type="entry name" value="Zn2-C6_fun-type_DNA-bd_sf"/>
</dbReference>
<keyword evidence="9" id="KW-1185">Reference proteome</keyword>
<dbReference type="GO" id="GO:0005634">
    <property type="term" value="C:nucleus"/>
    <property type="evidence" value="ECO:0007669"/>
    <property type="project" value="UniProtKB-SubCell"/>
</dbReference>
<dbReference type="GO" id="GO:0008270">
    <property type="term" value="F:zinc ion binding"/>
    <property type="evidence" value="ECO:0007669"/>
    <property type="project" value="InterPro"/>
</dbReference>
<dbReference type="Gene3D" id="4.10.240.10">
    <property type="entry name" value="Zn(2)-C6 fungal-type DNA-binding domain"/>
    <property type="match status" value="2"/>
</dbReference>
<keyword evidence="2" id="KW-0479">Metal-binding</keyword>
<evidence type="ECO:0000256" key="1">
    <source>
        <dbReference type="ARBA" id="ARBA00004123"/>
    </source>
</evidence>
<dbReference type="PANTHER" id="PTHR47338:SF5">
    <property type="entry name" value="ZN(II)2CYS6 TRANSCRIPTION FACTOR (EUROFUNG)"/>
    <property type="match status" value="1"/>
</dbReference>
<keyword evidence="3" id="KW-0805">Transcription regulation</keyword>
<evidence type="ECO:0000256" key="2">
    <source>
        <dbReference type="ARBA" id="ARBA00022723"/>
    </source>
</evidence>
<dbReference type="STRING" id="1314782.A0A165Q5S5"/>
<dbReference type="AlphaFoldDB" id="A0A165Q5S5"/>
<evidence type="ECO:0000313" key="9">
    <source>
        <dbReference type="Proteomes" id="UP000076761"/>
    </source>
</evidence>
<name>A0A165Q5S5_9AGAM</name>
<dbReference type="PROSITE" id="PS50048">
    <property type="entry name" value="ZN2_CY6_FUNGAL_2"/>
    <property type="match status" value="1"/>
</dbReference>
<feature type="domain" description="Zn(2)-C6 fungal-type" evidence="7">
    <location>
        <begin position="60"/>
        <end position="92"/>
    </location>
</feature>
<evidence type="ECO:0000259" key="7">
    <source>
        <dbReference type="PROSITE" id="PS50048"/>
    </source>
</evidence>
<reference evidence="8 9" key="1">
    <citation type="journal article" date="2016" name="Mol. Biol. Evol.">
        <title>Comparative Genomics of Early-Diverging Mushroom-Forming Fungi Provides Insights into the Origins of Lignocellulose Decay Capabilities.</title>
        <authorList>
            <person name="Nagy L.G."/>
            <person name="Riley R."/>
            <person name="Tritt A."/>
            <person name="Adam C."/>
            <person name="Daum C."/>
            <person name="Floudas D."/>
            <person name="Sun H."/>
            <person name="Yadav J.S."/>
            <person name="Pangilinan J."/>
            <person name="Larsson K.H."/>
            <person name="Matsuura K."/>
            <person name="Barry K."/>
            <person name="Labutti K."/>
            <person name="Kuo R."/>
            <person name="Ohm R.A."/>
            <person name="Bhattacharya S.S."/>
            <person name="Shirouzu T."/>
            <person name="Yoshinaga Y."/>
            <person name="Martin F.M."/>
            <person name="Grigoriev I.V."/>
            <person name="Hibbett D.S."/>
        </authorList>
    </citation>
    <scope>NUCLEOTIDE SEQUENCE [LARGE SCALE GENOMIC DNA]</scope>
    <source>
        <strain evidence="8 9">HHB14362 ss-1</strain>
    </source>
</reference>
<dbReference type="PROSITE" id="PS00463">
    <property type="entry name" value="ZN2_CY6_FUNGAL_1"/>
    <property type="match status" value="1"/>
</dbReference>
<accession>A0A165Q5S5</accession>
<sequence>MLVEARICFPPLRGRNKKVRCDGVEPTCGPCAKARRPTECSYVSYSFDGPKIAPVQKGAACGPCRRKKKKCDALRPFCTTCQVAGKEDECEYSDGSRGSLTRTLLQRNRELEDRLWEYEDPTTSGTHQSQERAESSSTHPTASETSVIGAVSILDYPVPSFSDYNHSGTSSAPPSSGLRRNAPAFNLAHANVAPFSLEASSLVTPDTVDPMHLSSPDGLRLFRDLFLSHELQLGCCISDTRAFMLSLGEASSSALVTSPAAVPPILVCVAQLWGSLLWQEVNLKFGLAEETEQLTQVHALLDSAPNNACDPLTTVLSHSLMSTYYFSKVNMVKGREHLTKAASVVSEHDLRLSSDSPPNVRGNGHELYTSQEMNAILSQLLYQDTVSMMLMNLPSVVGADLYAQFQSLRFQPSDFSNLDLIILRAKSVFHLHEANHLTSVWRESTGDGGMFEPTFPTHCYEWYFDLVQRISNHIAILTPILLKLSVLGGNRERVLAVKLSLAVVHAAAAELYELLASTNSTYCGKSITAALEIVQVTGTFDDSDFHFLDPILGTCWTVAARVLRRIQGMIRIGSTVPLHLEESNIRRSMSTMITASLKLERSMPT</sequence>
<gene>
    <name evidence="8" type="ORF">NEOLEDRAFT_719218</name>
</gene>
<organism evidence="8 9">
    <name type="scientific">Neolentinus lepideus HHB14362 ss-1</name>
    <dbReference type="NCBI Taxonomy" id="1314782"/>
    <lineage>
        <taxon>Eukaryota</taxon>
        <taxon>Fungi</taxon>
        <taxon>Dikarya</taxon>
        <taxon>Basidiomycota</taxon>
        <taxon>Agaricomycotina</taxon>
        <taxon>Agaricomycetes</taxon>
        <taxon>Gloeophyllales</taxon>
        <taxon>Gloeophyllaceae</taxon>
        <taxon>Neolentinus</taxon>
    </lineage>
</organism>